<keyword evidence="2" id="KW-0732">Signal</keyword>
<reference evidence="8" key="2">
    <citation type="submission" date="2017-10" db="EMBL/GenBank/DDBJ databases">
        <title>Ladona fulva Genome sequencing and assembly.</title>
        <authorList>
            <person name="Murali S."/>
            <person name="Richards S."/>
            <person name="Bandaranaike D."/>
            <person name="Bellair M."/>
            <person name="Blankenburg K."/>
            <person name="Chao H."/>
            <person name="Dinh H."/>
            <person name="Doddapaneni H."/>
            <person name="Dugan-Rocha S."/>
            <person name="Elkadiri S."/>
            <person name="Gnanaolivu R."/>
            <person name="Hernandez B."/>
            <person name="Skinner E."/>
            <person name="Javaid M."/>
            <person name="Lee S."/>
            <person name="Li M."/>
            <person name="Ming W."/>
            <person name="Munidasa M."/>
            <person name="Muniz J."/>
            <person name="Nguyen L."/>
            <person name="Hughes D."/>
            <person name="Osuji N."/>
            <person name="Pu L.-L."/>
            <person name="Puazo M."/>
            <person name="Qu C."/>
            <person name="Quiroz J."/>
            <person name="Raj R."/>
            <person name="Weissenberger G."/>
            <person name="Xin Y."/>
            <person name="Zou X."/>
            <person name="Han Y."/>
            <person name="Worley K."/>
            <person name="Muzny D."/>
            <person name="Gibbs R."/>
        </authorList>
    </citation>
    <scope>NUCLEOTIDE SEQUENCE</scope>
    <source>
        <strain evidence="8">Sampled in the wild</strain>
    </source>
</reference>
<dbReference type="OrthoDB" id="6020543at2759"/>
<dbReference type="EMBL" id="KZ308695">
    <property type="protein sequence ID" value="KAG8233209.1"/>
    <property type="molecule type" value="Genomic_DNA"/>
</dbReference>
<keyword evidence="1" id="KW-0147">Chitin-binding</keyword>
<dbReference type="SMART" id="SM00494">
    <property type="entry name" value="ChtBD2"/>
    <property type="match status" value="1"/>
</dbReference>
<evidence type="ECO:0000313" key="9">
    <source>
        <dbReference type="Proteomes" id="UP000792457"/>
    </source>
</evidence>
<dbReference type="PANTHER" id="PTHR23301:SF0">
    <property type="entry name" value="CHITIN-BINDING TYPE-2 DOMAIN-CONTAINING PROTEIN-RELATED"/>
    <property type="match status" value="1"/>
</dbReference>
<evidence type="ECO:0000313" key="8">
    <source>
        <dbReference type="EMBL" id="KAG8233209.1"/>
    </source>
</evidence>
<reference evidence="8" key="1">
    <citation type="submission" date="2013-04" db="EMBL/GenBank/DDBJ databases">
        <authorList>
            <person name="Qu J."/>
            <person name="Murali S.C."/>
            <person name="Bandaranaike D."/>
            <person name="Bellair M."/>
            <person name="Blankenburg K."/>
            <person name="Chao H."/>
            <person name="Dinh H."/>
            <person name="Doddapaneni H."/>
            <person name="Downs B."/>
            <person name="Dugan-Rocha S."/>
            <person name="Elkadiri S."/>
            <person name="Gnanaolivu R.D."/>
            <person name="Hernandez B."/>
            <person name="Javaid M."/>
            <person name="Jayaseelan J.C."/>
            <person name="Lee S."/>
            <person name="Li M."/>
            <person name="Ming W."/>
            <person name="Munidasa M."/>
            <person name="Muniz J."/>
            <person name="Nguyen L."/>
            <person name="Ongeri F."/>
            <person name="Osuji N."/>
            <person name="Pu L.-L."/>
            <person name="Puazo M."/>
            <person name="Qu C."/>
            <person name="Quiroz J."/>
            <person name="Raj R."/>
            <person name="Weissenberger G."/>
            <person name="Xin Y."/>
            <person name="Zou X."/>
            <person name="Han Y."/>
            <person name="Richards S."/>
            <person name="Worley K."/>
            <person name="Muzny D."/>
            <person name="Gibbs R."/>
        </authorList>
    </citation>
    <scope>NUCLEOTIDE SEQUENCE</scope>
    <source>
        <strain evidence="8">Sampled in the wild</strain>
    </source>
</reference>
<keyword evidence="4" id="KW-1015">Disulfide bond</keyword>
<name>A0A8K0P716_LADFU</name>
<gene>
    <name evidence="8" type="ORF">J437_LFUL013263</name>
</gene>
<dbReference type="InterPro" id="IPR002557">
    <property type="entry name" value="Chitin-bd_dom"/>
</dbReference>
<evidence type="ECO:0000259" key="7">
    <source>
        <dbReference type="PROSITE" id="PS50940"/>
    </source>
</evidence>
<feature type="region of interest" description="Disordered" evidence="6">
    <location>
        <begin position="96"/>
        <end position="115"/>
    </location>
</feature>
<keyword evidence="5" id="KW-0325">Glycoprotein</keyword>
<organism evidence="8 9">
    <name type="scientific">Ladona fulva</name>
    <name type="common">Scarce chaser dragonfly</name>
    <name type="synonym">Libellula fulva</name>
    <dbReference type="NCBI Taxonomy" id="123851"/>
    <lineage>
        <taxon>Eukaryota</taxon>
        <taxon>Metazoa</taxon>
        <taxon>Ecdysozoa</taxon>
        <taxon>Arthropoda</taxon>
        <taxon>Hexapoda</taxon>
        <taxon>Insecta</taxon>
        <taxon>Pterygota</taxon>
        <taxon>Palaeoptera</taxon>
        <taxon>Odonata</taxon>
        <taxon>Epiprocta</taxon>
        <taxon>Anisoptera</taxon>
        <taxon>Libelluloidea</taxon>
        <taxon>Libellulidae</taxon>
        <taxon>Ladona</taxon>
    </lineage>
</organism>
<dbReference type="Gene3D" id="2.170.140.10">
    <property type="entry name" value="Chitin binding domain"/>
    <property type="match status" value="1"/>
</dbReference>
<sequence>MLSVDPDNNPIRLCPDDGSYPNPYDCHKYFVCISDNAWAFICPGKLYFNAEKKVCDTKGNAHCIPSTTLSTFPTSSEDSIIRSHPQRKLSRKFFLPSHSNTSDTHSKEYHETFRL</sequence>
<keyword evidence="3" id="KW-0677">Repeat</keyword>
<feature type="domain" description="Chitin-binding type-2" evidence="7">
    <location>
        <begin position="11"/>
        <end position="65"/>
    </location>
</feature>
<dbReference type="InterPro" id="IPR036508">
    <property type="entry name" value="Chitin-bd_dom_sf"/>
</dbReference>
<dbReference type="AlphaFoldDB" id="A0A8K0P716"/>
<dbReference type="PANTHER" id="PTHR23301">
    <property type="entry name" value="CHITIN BINDING PERITROPHIN-A"/>
    <property type="match status" value="1"/>
</dbReference>
<dbReference type="PROSITE" id="PS50940">
    <property type="entry name" value="CHIT_BIND_II"/>
    <property type="match status" value="1"/>
</dbReference>
<comment type="caution">
    <text evidence="8">The sequence shown here is derived from an EMBL/GenBank/DDBJ whole genome shotgun (WGS) entry which is preliminary data.</text>
</comment>
<keyword evidence="9" id="KW-1185">Reference proteome</keyword>
<evidence type="ECO:0000256" key="1">
    <source>
        <dbReference type="ARBA" id="ARBA00022669"/>
    </source>
</evidence>
<dbReference type="GO" id="GO:0005576">
    <property type="term" value="C:extracellular region"/>
    <property type="evidence" value="ECO:0007669"/>
    <property type="project" value="InterPro"/>
</dbReference>
<proteinExistence type="predicted"/>
<dbReference type="SUPFAM" id="SSF57625">
    <property type="entry name" value="Invertebrate chitin-binding proteins"/>
    <property type="match status" value="1"/>
</dbReference>
<dbReference type="InterPro" id="IPR051940">
    <property type="entry name" value="Chitin_bind-dev_reg"/>
</dbReference>
<evidence type="ECO:0000256" key="6">
    <source>
        <dbReference type="SAM" id="MobiDB-lite"/>
    </source>
</evidence>
<evidence type="ECO:0000256" key="5">
    <source>
        <dbReference type="ARBA" id="ARBA00023180"/>
    </source>
</evidence>
<dbReference type="GO" id="GO:0008061">
    <property type="term" value="F:chitin binding"/>
    <property type="evidence" value="ECO:0007669"/>
    <property type="project" value="UniProtKB-KW"/>
</dbReference>
<dbReference type="Proteomes" id="UP000792457">
    <property type="component" value="Unassembled WGS sequence"/>
</dbReference>
<protein>
    <recommendedName>
        <fullName evidence="7">Chitin-binding type-2 domain-containing protein</fullName>
    </recommendedName>
</protein>
<dbReference type="Pfam" id="PF01607">
    <property type="entry name" value="CBM_14"/>
    <property type="match status" value="1"/>
</dbReference>
<evidence type="ECO:0000256" key="3">
    <source>
        <dbReference type="ARBA" id="ARBA00022737"/>
    </source>
</evidence>
<evidence type="ECO:0000256" key="2">
    <source>
        <dbReference type="ARBA" id="ARBA00022729"/>
    </source>
</evidence>
<accession>A0A8K0P716</accession>
<evidence type="ECO:0000256" key="4">
    <source>
        <dbReference type="ARBA" id="ARBA00023157"/>
    </source>
</evidence>
<feature type="compositionally biased region" description="Basic and acidic residues" evidence="6">
    <location>
        <begin position="104"/>
        <end position="115"/>
    </location>
</feature>